<proteinExistence type="inferred from homology"/>
<reference evidence="8 9" key="1">
    <citation type="submission" date="2019-02" db="EMBL/GenBank/DDBJ databases">
        <title>Draft Genome Sequence of Maize Bushy Stunt-like Phytoplasma group 16SrI-B (Aster yellows) in South Africa.</title>
        <authorList>
            <person name="Coetzee B."/>
            <person name="Douglas-Smit N."/>
            <person name="Maree H.J."/>
            <person name="Burger J.T."/>
            <person name="Kruger K."/>
            <person name="Pietersen G."/>
        </authorList>
    </citation>
    <scope>NUCLEOTIDE SEQUENCE [LARGE SCALE GENOMIC DNA]</scope>
    <source>
        <strain evidence="8 9">De Villa</strain>
    </source>
</reference>
<dbReference type="SUPFAM" id="SSF53790">
    <property type="entry name" value="Tetrapyrrole methylase"/>
    <property type="match status" value="1"/>
</dbReference>
<accession>A0A4P6M946</accession>
<dbReference type="Proteomes" id="UP000289726">
    <property type="component" value="Chromosome"/>
</dbReference>
<evidence type="ECO:0000256" key="2">
    <source>
        <dbReference type="ARBA" id="ARBA00022552"/>
    </source>
</evidence>
<evidence type="ECO:0000256" key="1">
    <source>
        <dbReference type="ARBA" id="ARBA00022490"/>
    </source>
</evidence>
<dbReference type="AlphaFoldDB" id="A0A4P6M946"/>
<dbReference type="RefSeq" id="WP_069028274.1">
    <property type="nucleotide sequence ID" value="NZ_CP035949.1"/>
</dbReference>
<dbReference type="PROSITE" id="PS01296">
    <property type="entry name" value="RSMI"/>
    <property type="match status" value="1"/>
</dbReference>
<keyword evidence="5 6" id="KW-0949">S-adenosyl-L-methionine</keyword>
<dbReference type="InterPro" id="IPR014777">
    <property type="entry name" value="4pyrrole_Mease_sub1"/>
</dbReference>
<keyword evidence="9" id="KW-1185">Reference proteome</keyword>
<organism evidence="8 9">
    <name type="scientific">'Catharanthus roseus' aster yellows phytoplasma</name>
    <dbReference type="NCBI Taxonomy" id="1193712"/>
    <lineage>
        <taxon>Bacteria</taxon>
        <taxon>Bacillati</taxon>
        <taxon>Mycoplasmatota</taxon>
        <taxon>Mollicutes</taxon>
        <taxon>Acholeplasmatales</taxon>
        <taxon>Acholeplasmataceae</taxon>
        <taxon>Candidatus Phytoplasma</taxon>
        <taxon>16SrI (Aster yellows group)</taxon>
    </lineage>
</organism>
<keyword evidence="3 6" id="KW-0489">Methyltransferase</keyword>
<evidence type="ECO:0000256" key="3">
    <source>
        <dbReference type="ARBA" id="ARBA00022603"/>
    </source>
</evidence>
<keyword evidence="4 6" id="KW-0808">Transferase</keyword>
<keyword evidence="1 6" id="KW-0963">Cytoplasm</keyword>
<dbReference type="EC" id="2.1.1.198" evidence="6"/>
<protein>
    <recommendedName>
        <fullName evidence="6">Ribosomal RNA small subunit methyltransferase I</fullName>
        <ecNumber evidence="6">2.1.1.198</ecNumber>
    </recommendedName>
    <alternativeName>
        <fullName evidence="6">16S rRNA 2'-O-ribose C1402 methyltransferase</fullName>
    </alternativeName>
    <alternativeName>
        <fullName evidence="6">rRNA (cytidine-2'-O-)-methyltransferase RsmI</fullName>
    </alternativeName>
</protein>
<sequence length="285" mass="32358">MLFQQQSFCNAKPTLYLVATPIGNLEDITLRALATLKEVFLILAEDTRRAKKLLHTYQIQTPLLSYYEHNQTRRLPQILELLSQGKNIALISDAGTPLISDPGFSLVCEVQKHGFNVVAIPGVSAFLTAFMTSAIPSPFIFLAFLPRLSQALEKYLLQYKNASESLVIYESPHRIKKTLLLIHKLYGNRKISLARELTKKFETIINGNLDSILEFDLINKGEYVIVVAGNPNPNEHLLALSINDHVLFYLKLGFNEKEAFSKVAQERNITKKEIYHQYKIKNPQS</sequence>
<dbReference type="Gene3D" id="3.40.1010.10">
    <property type="entry name" value="Cobalt-precorrin-4 Transmethylase, Domain 1"/>
    <property type="match status" value="1"/>
</dbReference>
<dbReference type="GO" id="GO:0005737">
    <property type="term" value="C:cytoplasm"/>
    <property type="evidence" value="ECO:0007669"/>
    <property type="project" value="UniProtKB-SubCell"/>
</dbReference>
<dbReference type="PANTHER" id="PTHR46111:SF1">
    <property type="entry name" value="RIBOSOMAL RNA SMALL SUBUNIT METHYLTRANSFERASE I"/>
    <property type="match status" value="1"/>
</dbReference>
<dbReference type="PIRSF" id="PIRSF005917">
    <property type="entry name" value="MTase_YraL"/>
    <property type="match status" value="1"/>
</dbReference>
<dbReference type="NCBIfam" id="TIGR00096">
    <property type="entry name" value="16S rRNA (cytidine(1402)-2'-O)-methyltransferase"/>
    <property type="match status" value="1"/>
</dbReference>
<dbReference type="InterPro" id="IPR000878">
    <property type="entry name" value="4pyrrol_Mease"/>
</dbReference>
<dbReference type="CDD" id="cd11648">
    <property type="entry name" value="RsmI"/>
    <property type="match status" value="1"/>
</dbReference>
<evidence type="ECO:0000313" key="8">
    <source>
        <dbReference type="EMBL" id="QBF23919.1"/>
    </source>
</evidence>
<dbReference type="InterPro" id="IPR014776">
    <property type="entry name" value="4pyrrole_Mease_sub2"/>
</dbReference>
<dbReference type="EMBL" id="CP035949">
    <property type="protein sequence ID" value="QBF23919.1"/>
    <property type="molecule type" value="Genomic_DNA"/>
</dbReference>
<name>A0A4P6M946_9MOLU</name>
<dbReference type="InterPro" id="IPR008189">
    <property type="entry name" value="rRNA_ssu_MeTfrase_I"/>
</dbReference>
<dbReference type="HAMAP" id="MF_01877">
    <property type="entry name" value="16SrRNA_methyltr_I"/>
    <property type="match status" value="1"/>
</dbReference>
<dbReference type="Pfam" id="PF00590">
    <property type="entry name" value="TP_methylase"/>
    <property type="match status" value="1"/>
</dbReference>
<dbReference type="GO" id="GO:0070677">
    <property type="term" value="F:rRNA (cytosine-2'-O-)-methyltransferase activity"/>
    <property type="evidence" value="ECO:0007669"/>
    <property type="project" value="UniProtKB-UniRule"/>
</dbReference>
<dbReference type="InterPro" id="IPR035996">
    <property type="entry name" value="4pyrrol_Methylase_sf"/>
</dbReference>
<evidence type="ECO:0000313" key="9">
    <source>
        <dbReference type="Proteomes" id="UP000289726"/>
    </source>
</evidence>
<comment type="catalytic activity">
    <reaction evidence="6">
        <text>cytidine(1402) in 16S rRNA + S-adenosyl-L-methionine = 2'-O-methylcytidine(1402) in 16S rRNA + S-adenosyl-L-homocysteine + H(+)</text>
        <dbReference type="Rhea" id="RHEA:42924"/>
        <dbReference type="Rhea" id="RHEA-COMP:10285"/>
        <dbReference type="Rhea" id="RHEA-COMP:10286"/>
        <dbReference type="ChEBI" id="CHEBI:15378"/>
        <dbReference type="ChEBI" id="CHEBI:57856"/>
        <dbReference type="ChEBI" id="CHEBI:59789"/>
        <dbReference type="ChEBI" id="CHEBI:74495"/>
        <dbReference type="ChEBI" id="CHEBI:82748"/>
        <dbReference type="EC" id="2.1.1.198"/>
    </reaction>
</comment>
<dbReference type="Gene3D" id="3.30.950.10">
    <property type="entry name" value="Methyltransferase, Cobalt-precorrin-4 Transmethylase, Domain 2"/>
    <property type="match status" value="1"/>
</dbReference>
<dbReference type="PANTHER" id="PTHR46111">
    <property type="entry name" value="RIBOSOMAL RNA SMALL SUBUNIT METHYLTRANSFERASE I"/>
    <property type="match status" value="1"/>
</dbReference>
<evidence type="ECO:0000259" key="7">
    <source>
        <dbReference type="Pfam" id="PF00590"/>
    </source>
</evidence>
<dbReference type="InterPro" id="IPR018063">
    <property type="entry name" value="SAM_MeTrfase_RsmI_CS"/>
</dbReference>
<comment type="subcellular location">
    <subcellularLocation>
        <location evidence="6">Cytoplasm</location>
    </subcellularLocation>
</comment>
<comment type="function">
    <text evidence="6">Catalyzes the 2'-O-methylation of the ribose of cytidine 1402 (C1402) in 16S rRNA.</text>
</comment>
<evidence type="ECO:0000256" key="5">
    <source>
        <dbReference type="ARBA" id="ARBA00022691"/>
    </source>
</evidence>
<dbReference type="FunFam" id="3.40.1010.10:FF:000007">
    <property type="entry name" value="Ribosomal RNA small subunit methyltransferase I"/>
    <property type="match status" value="1"/>
</dbReference>
<evidence type="ECO:0000256" key="6">
    <source>
        <dbReference type="HAMAP-Rule" id="MF_01877"/>
    </source>
</evidence>
<comment type="similarity">
    <text evidence="6">Belongs to the methyltransferase superfamily. RsmI family.</text>
</comment>
<keyword evidence="2 6" id="KW-0698">rRNA processing</keyword>
<evidence type="ECO:0000256" key="4">
    <source>
        <dbReference type="ARBA" id="ARBA00022679"/>
    </source>
</evidence>
<gene>
    <name evidence="6 8" type="primary">rsmI</name>
    <name evidence="8" type="ORF">EXT02_01865</name>
</gene>
<feature type="domain" description="Tetrapyrrole methylase" evidence="7">
    <location>
        <begin position="14"/>
        <end position="212"/>
    </location>
</feature>